<dbReference type="InParanoid" id="A0A2H3CWU0"/>
<evidence type="ECO:0000313" key="2">
    <source>
        <dbReference type="Proteomes" id="UP000217790"/>
    </source>
</evidence>
<gene>
    <name evidence="1" type="ORF">ARMGADRAFT_1144477</name>
</gene>
<protein>
    <submittedName>
        <fullName evidence="1">Uncharacterized protein</fullName>
    </submittedName>
</protein>
<name>A0A2H3CWU0_ARMGA</name>
<dbReference type="EMBL" id="KZ293732">
    <property type="protein sequence ID" value="PBK81247.1"/>
    <property type="molecule type" value="Genomic_DNA"/>
</dbReference>
<dbReference type="OrthoDB" id="2907154at2759"/>
<sequence>MCCSNWQNRSFHSNAQSNGHLLRPHANSIMHPSMQCHTQVTLQVRAHKINHNPSQLPVQHTGMVNFHDMEIYHIPYSPCPSPNAVRYPHPLNPTATIVSYSFVFQASVEKVKLPLIRWMSKERVTIFDYIYDTDVYGTGQVQSLDYLDGQYGLIKVAFQNFQIRKITEVEFFVHILVPVNKLALTQLQKFKVSALQCRDQYFQQLSVILLEDRVDDRQPVEYIPYGPHVAHEGPFVMTPIGLAQPQHQEHSHHGKLYCDVGVQTPKHRVT</sequence>
<dbReference type="Proteomes" id="UP000217790">
    <property type="component" value="Unassembled WGS sequence"/>
</dbReference>
<accession>A0A2H3CWU0</accession>
<reference evidence="2" key="1">
    <citation type="journal article" date="2017" name="Nat. Ecol. Evol.">
        <title>Genome expansion and lineage-specific genetic innovations in the forest pathogenic fungi Armillaria.</title>
        <authorList>
            <person name="Sipos G."/>
            <person name="Prasanna A.N."/>
            <person name="Walter M.C."/>
            <person name="O'Connor E."/>
            <person name="Balint B."/>
            <person name="Krizsan K."/>
            <person name="Kiss B."/>
            <person name="Hess J."/>
            <person name="Varga T."/>
            <person name="Slot J."/>
            <person name="Riley R."/>
            <person name="Boka B."/>
            <person name="Rigling D."/>
            <person name="Barry K."/>
            <person name="Lee J."/>
            <person name="Mihaltcheva S."/>
            <person name="LaButti K."/>
            <person name="Lipzen A."/>
            <person name="Waldron R."/>
            <person name="Moloney N.M."/>
            <person name="Sperisen C."/>
            <person name="Kredics L."/>
            <person name="Vagvoelgyi C."/>
            <person name="Patrignani A."/>
            <person name="Fitzpatrick D."/>
            <person name="Nagy I."/>
            <person name="Doyle S."/>
            <person name="Anderson J.B."/>
            <person name="Grigoriev I.V."/>
            <person name="Gueldener U."/>
            <person name="Muensterkoetter M."/>
            <person name="Nagy L.G."/>
        </authorList>
    </citation>
    <scope>NUCLEOTIDE SEQUENCE [LARGE SCALE GENOMIC DNA]</scope>
    <source>
        <strain evidence="2">Ar21-2</strain>
    </source>
</reference>
<dbReference type="AlphaFoldDB" id="A0A2H3CWU0"/>
<organism evidence="1 2">
    <name type="scientific">Armillaria gallica</name>
    <name type="common">Bulbous honey fungus</name>
    <name type="synonym">Armillaria bulbosa</name>
    <dbReference type="NCBI Taxonomy" id="47427"/>
    <lineage>
        <taxon>Eukaryota</taxon>
        <taxon>Fungi</taxon>
        <taxon>Dikarya</taxon>
        <taxon>Basidiomycota</taxon>
        <taxon>Agaricomycotina</taxon>
        <taxon>Agaricomycetes</taxon>
        <taxon>Agaricomycetidae</taxon>
        <taxon>Agaricales</taxon>
        <taxon>Marasmiineae</taxon>
        <taxon>Physalacriaceae</taxon>
        <taxon>Armillaria</taxon>
    </lineage>
</organism>
<proteinExistence type="predicted"/>
<evidence type="ECO:0000313" key="1">
    <source>
        <dbReference type="EMBL" id="PBK81247.1"/>
    </source>
</evidence>
<dbReference type="OMA" id="DMEIYHI"/>
<keyword evidence="2" id="KW-1185">Reference proteome</keyword>